<reference evidence="10" key="1">
    <citation type="submission" date="2020-07" db="EMBL/GenBank/DDBJ databases">
        <title>Huge and variable diversity of episymbiotic CPR bacteria and DPANN archaea in groundwater ecosystems.</title>
        <authorList>
            <person name="He C.Y."/>
            <person name="Keren R."/>
            <person name="Whittaker M."/>
            <person name="Farag I.F."/>
            <person name="Doudna J."/>
            <person name="Cate J.H.D."/>
            <person name="Banfield J.F."/>
        </authorList>
    </citation>
    <scope>NUCLEOTIDE SEQUENCE</scope>
    <source>
        <strain evidence="10">NC_groundwater_1813_Pr3_B-0.1um_71_17</strain>
    </source>
</reference>
<dbReference type="Proteomes" id="UP000696931">
    <property type="component" value="Unassembled WGS sequence"/>
</dbReference>
<feature type="transmembrane region" description="Helical" evidence="8">
    <location>
        <begin position="437"/>
        <end position="462"/>
    </location>
</feature>
<proteinExistence type="predicted"/>
<feature type="transmembrane region" description="Helical" evidence="8">
    <location>
        <begin position="183"/>
        <end position="206"/>
    </location>
</feature>
<name>A0A933SCD1_UNCEI</name>
<dbReference type="PANTHER" id="PTHR42682:SF3">
    <property type="entry name" value="FORMATE HYDROGENLYASE SUBUNIT 3-RELATED"/>
    <property type="match status" value="1"/>
</dbReference>
<comment type="subcellular location">
    <subcellularLocation>
        <location evidence="1">Cell membrane</location>
        <topology evidence="1">Multi-pass membrane protein</topology>
    </subcellularLocation>
    <subcellularLocation>
        <location evidence="7">Membrane</location>
        <topology evidence="7">Multi-pass membrane protein</topology>
    </subcellularLocation>
</comment>
<protein>
    <recommendedName>
        <fullName evidence="9">NADH:quinone oxidoreductase/Mrp antiporter transmembrane domain-containing protein</fullName>
    </recommendedName>
</protein>
<dbReference type="EMBL" id="JACRIW010000075">
    <property type="protein sequence ID" value="MBI5169936.1"/>
    <property type="molecule type" value="Genomic_DNA"/>
</dbReference>
<evidence type="ECO:0000256" key="2">
    <source>
        <dbReference type="ARBA" id="ARBA00022475"/>
    </source>
</evidence>
<feature type="transmembrane region" description="Helical" evidence="8">
    <location>
        <begin position="15"/>
        <end position="38"/>
    </location>
</feature>
<accession>A0A933SCD1</accession>
<feature type="transmembrane region" description="Helical" evidence="8">
    <location>
        <begin position="45"/>
        <end position="73"/>
    </location>
</feature>
<feature type="transmembrane region" description="Helical" evidence="8">
    <location>
        <begin position="661"/>
        <end position="679"/>
    </location>
</feature>
<gene>
    <name evidence="10" type="ORF">HZA61_10640</name>
</gene>
<evidence type="ECO:0000313" key="11">
    <source>
        <dbReference type="Proteomes" id="UP000696931"/>
    </source>
</evidence>
<dbReference type="GO" id="GO:0005886">
    <property type="term" value="C:plasma membrane"/>
    <property type="evidence" value="ECO:0007669"/>
    <property type="project" value="UniProtKB-SubCell"/>
</dbReference>
<dbReference type="Pfam" id="PF00361">
    <property type="entry name" value="Proton_antipo_M"/>
    <property type="match status" value="1"/>
</dbReference>
<keyword evidence="3 7" id="KW-0812">Transmembrane</keyword>
<comment type="caution">
    <text evidence="10">The sequence shown here is derived from an EMBL/GenBank/DDBJ whole genome shotgun (WGS) entry which is preliminary data.</text>
</comment>
<feature type="transmembrane region" description="Helical" evidence="8">
    <location>
        <begin position="314"/>
        <end position="333"/>
    </location>
</feature>
<dbReference type="PANTHER" id="PTHR42682">
    <property type="entry name" value="HYDROGENASE-4 COMPONENT F"/>
    <property type="match status" value="1"/>
</dbReference>
<sequence length="680" mass="70001">MVLAGLESALLAGSVWALVAAFLLPAIAALVPAAPAALRHAVPRALAAAACALAAVLGGVQLAGSSGALLAWWPGLPSEPFTLAADALSAPFVLLFGLVGAASFAAHAPSGTPAGAAARLALHAGFALCLLCVFLSRHALLFLFCWEGMTLLSAALVAHDLRSARGRTATYVYLALSHRGAAFVAYALVTLASHAGSFQFGALAEAFSRLEPHARESLAWCFTIGFAVKLGLVPAHVWLPLAHPEAPAPVSAMLSGVMVKAGLYGMLRFAWQMPGAPPEQWGTVLLVLGVASALTGALYAAVESDAKKLLACSTIKHAGVLALATGLAALLAANGQREIAGVALAGALYHAIGHGLAKALAFLAVGEAVHAAGTRHLESLGGIARRMPRVSFAALVSTLALCGLPPFSCFAGEWLVFQALILGFSAGAGQLRLLAPFAGAGLALAGALAVAALVKLYGIGFLGRPRTEPAAAAHDAAPRTAAAILAFAALPFAWGVGAPLLAGALAAPLAVLLPGFEAAQLSEHAGFVLVPAGLQSSRIAPAVAALMLGAFAVLARVWLRARRGGAPGLRIAPSWACGAKLDARMQYSSLGFTKPLRLIFEPVLRGERELQVLEEGSPYFARKYRYRSGLPELVEKTLLAPLVQSVLWTSEQVRRLQTGSLHLYLAYLLATVVGLLLWAR</sequence>
<dbReference type="GO" id="GO:0042773">
    <property type="term" value="P:ATP synthesis coupled electron transport"/>
    <property type="evidence" value="ECO:0007669"/>
    <property type="project" value="InterPro"/>
</dbReference>
<feature type="transmembrane region" description="Helical" evidence="8">
    <location>
        <begin position="218"/>
        <end position="239"/>
    </location>
</feature>
<evidence type="ECO:0000256" key="6">
    <source>
        <dbReference type="ARBA" id="ARBA00023136"/>
    </source>
</evidence>
<feature type="transmembrane region" description="Helical" evidence="8">
    <location>
        <begin position="251"/>
        <end position="271"/>
    </location>
</feature>
<dbReference type="AlphaFoldDB" id="A0A933SCD1"/>
<evidence type="ECO:0000256" key="3">
    <source>
        <dbReference type="ARBA" id="ARBA00022692"/>
    </source>
</evidence>
<dbReference type="InterPro" id="IPR003918">
    <property type="entry name" value="NADH_UbQ_OxRdtase"/>
</dbReference>
<evidence type="ECO:0000256" key="5">
    <source>
        <dbReference type="ARBA" id="ARBA00023002"/>
    </source>
</evidence>
<keyword evidence="5" id="KW-0560">Oxidoreductase</keyword>
<evidence type="ECO:0000256" key="1">
    <source>
        <dbReference type="ARBA" id="ARBA00004651"/>
    </source>
</evidence>
<organism evidence="10 11">
    <name type="scientific">Eiseniibacteriota bacterium</name>
    <dbReference type="NCBI Taxonomy" id="2212470"/>
    <lineage>
        <taxon>Bacteria</taxon>
        <taxon>Candidatus Eiseniibacteriota</taxon>
    </lineage>
</organism>
<feature type="transmembrane region" description="Helical" evidence="8">
    <location>
        <begin position="88"/>
        <end position="108"/>
    </location>
</feature>
<dbReference type="InterPro" id="IPR001750">
    <property type="entry name" value="ND/Mrp_TM"/>
</dbReference>
<feature type="transmembrane region" description="Helical" evidence="8">
    <location>
        <begin position="120"/>
        <end position="144"/>
    </location>
</feature>
<evidence type="ECO:0000313" key="10">
    <source>
        <dbReference type="EMBL" id="MBI5169936.1"/>
    </source>
</evidence>
<keyword evidence="2" id="KW-1003">Cell membrane</keyword>
<feature type="transmembrane region" description="Helical" evidence="8">
    <location>
        <begin position="483"/>
        <end position="507"/>
    </location>
</feature>
<evidence type="ECO:0000256" key="8">
    <source>
        <dbReference type="SAM" id="Phobius"/>
    </source>
</evidence>
<feature type="transmembrane region" description="Helical" evidence="8">
    <location>
        <begin position="392"/>
        <end position="417"/>
    </location>
</feature>
<feature type="transmembrane region" description="Helical" evidence="8">
    <location>
        <begin position="539"/>
        <end position="559"/>
    </location>
</feature>
<keyword evidence="4 8" id="KW-1133">Transmembrane helix</keyword>
<keyword evidence="6 8" id="KW-0472">Membrane</keyword>
<evidence type="ECO:0000256" key="4">
    <source>
        <dbReference type="ARBA" id="ARBA00022989"/>
    </source>
</evidence>
<dbReference type="GO" id="GO:0016491">
    <property type="term" value="F:oxidoreductase activity"/>
    <property type="evidence" value="ECO:0007669"/>
    <property type="project" value="UniProtKB-KW"/>
</dbReference>
<feature type="transmembrane region" description="Helical" evidence="8">
    <location>
        <begin position="283"/>
        <end position="302"/>
    </location>
</feature>
<feature type="domain" description="NADH:quinone oxidoreductase/Mrp antiporter transmembrane" evidence="9">
    <location>
        <begin position="137"/>
        <end position="421"/>
    </location>
</feature>
<evidence type="ECO:0000256" key="7">
    <source>
        <dbReference type="RuleBase" id="RU000320"/>
    </source>
</evidence>
<dbReference type="GO" id="GO:0008137">
    <property type="term" value="F:NADH dehydrogenase (ubiquinone) activity"/>
    <property type="evidence" value="ECO:0007669"/>
    <property type="project" value="InterPro"/>
</dbReference>
<evidence type="ECO:0000259" key="9">
    <source>
        <dbReference type="Pfam" id="PF00361"/>
    </source>
</evidence>
<dbReference type="InterPro" id="IPR052175">
    <property type="entry name" value="ComplexI-like_HydComp"/>
</dbReference>
<dbReference type="PRINTS" id="PR01437">
    <property type="entry name" value="NUOXDRDTASE4"/>
</dbReference>